<evidence type="ECO:0000313" key="3">
    <source>
        <dbReference type="Proteomes" id="UP001151760"/>
    </source>
</evidence>
<dbReference type="SUPFAM" id="SSF56672">
    <property type="entry name" value="DNA/RNA polymerases"/>
    <property type="match status" value="1"/>
</dbReference>
<evidence type="ECO:0000259" key="1">
    <source>
        <dbReference type="Pfam" id="PF07727"/>
    </source>
</evidence>
<proteinExistence type="predicted"/>
<dbReference type="PANTHER" id="PTHR11439:SF496">
    <property type="entry name" value="RNA-DIRECTED DNA POLYMERASE"/>
    <property type="match status" value="1"/>
</dbReference>
<protein>
    <submittedName>
        <fullName evidence="2">Retrotransposon protein, putative, ty1-copia subclass</fullName>
    </submittedName>
</protein>
<dbReference type="Pfam" id="PF07727">
    <property type="entry name" value="RVT_2"/>
    <property type="match status" value="1"/>
</dbReference>
<organism evidence="2 3">
    <name type="scientific">Tanacetum coccineum</name>
    <dbReference type="NCBI Taxonomy" id="301880"/>
    <lineage>
        <taxon>Eukaryota</taxon>
        <taxon>Viridiplantae</taxon>
        <taxon>Streptophyta</taxon>
        <taxon>Embryophyta</taxon>
        <taxon>Tracheophyta</taxon>
        <taxon>Spermatophyta</taxon>
        <taxon>Magnoliopsida</taxon>
        <taxon>eudicotyledons</taxon>
        <taxon>Gunneridae</taxon>
        <taxon>Pentapetalae</taxon>
        <taxon>asterids</taxon>
        <taxon>campanulids</taxon>
        <taxon>Asterales</taxon>
        <taxon>Asteraceae</taxon>
        <taxon>Asteroideae</taxon>
        <taxon>Anthemideae</taxon>
        <taxon>Anthemidinae</taxon>
        <taxon>Tanacetum</taxon>
    </lineage>
</organism>
<dbReference type="InterPro" id="IPR043502">
    <property type="entry name" value="DNA/RNA_pol_sf"/>
</dbReference>
<keyword evidence="3" id="KW-1185">Reference proteome</keyword>
<dbReference type="InterPro" id="IPR013103">
    <property type="entry name" value="RVT_2"/>
</dbReference>
<dbReference type="Proteomes" id="UP001151760">
    <property type="component" value="Unassembled WGS sequence"/>
</dbReference>
<reference evidence="2" key="1">
    <citation type="journal article" date="2022" name="Int. J. Mol. Sci.">
        <title>Draft Genome of Tanacetum Coccineum: Genomic Comparison of Closely Related Tanacetum-Family Plants.</title>
        <authorList>
            <person name="Yamashiro T."/>
            <person name="Shiraishi A."/>
            <person name="Nakayama K."/>
            <person name="Satake H."/>
        </authorList>
    </citation>
    <scope>NUCLEOTIDE SEQUENCE</scope>
</reference>
<dbReference type="PANTHER" id="PTHR11439">
    <property type="entry name" value="GAG-POL-RELATED RETROTRANSPOSON"/>
    <property type="match status" value="1"/>
</dbReference>
<comment type="caution">
    <text evidence="2">The sequence shown here is derived from an EMBL/GenBank/DDBJ whole genome shotgun (WGS) entry which is preliminary data.</text>
</comment>
<sequence>MIIWIHSLLKNTSESPVEPVVWSSSELILVRRSERTKRAPKPLCLNMEVEDDVVGDLGEPANYKAAMLDPDKVIWQGAMDEEMNSMKVNEVWTEVDPPPNAKIVRSKWLFKKKTDMDGEVHTYKARLVAKGCTQTYGIDYEETFSPVADIRAIRILIAIAAYYDYEIWQMDVKTAFLNGRLDEDIYMEQPEGYVNPKYPNRVCKLQRSIYGLKQASRQWNKRFDEEIKKFGFTQNRDEPCVYRKASGSNVVFLILYVDDILIMGNNIPRLKEVKDYLGKCFSMKDLGEAAYILGIKIYRDRSKRLIGLSQSAYIDKILKKFNMHNSKKGYLPMEVKHELSNEMCASTPEEVAYMKKVPYASAVGSIMYAVRCTRPDVAFAQNLVSRYQQNPGKLHWVAVKHILKYLRNTRDMFLVYGGKPDTELNVTGFCDASWQCDKDDTKSQTGYVFVVNGGAVDWKSKKQTTIAMSATQAEYMAASEAAMEAVWIRKFVGDLGVMPSIKKPINMYCDNSAAIIFANDSGVMKGARHFLRRYHYVREQVESGEIKILKVHTDDNLADPFTKALPRGKVTDLANGIGLQLASSFMHTCD</sequence>
<feature type="domain" description="Reverse transcriptase Ty1/copia-type" evidence="1">
    <location>
        <begin position="89"/>
        <end position="334"/>
    </location>
</feature>
<dbReference type="CDD" id="cd09272">
    <property type="entry name" value="RNase_HI_RT_Ty1"/>
    <property type="match status" value="1"/>
</dbReference>
<name>A0ABQ5HKH7_9ASTR</name>
<evidence type="ECO:0000313" key="2">
    <source>
        <dbReference type="EMBL" id="GJT88314.1"/>
    </source>
</evidence>
<reference evidence="2" key="2">
    <citation type="submission" date="2022-01" db="EMBL/GenBank/DDBJ databases">
        <authorList>
            <person name="Yamashiro T."/>
            <person name="Shiraishi A."/>
            <person name="Satake H."/>
            <person name="Nakayama K."/>
        </authorList>
    </citation>
    <scope>NUCLEOTIDE SEQUENCE</scope>
</reference>
<dbReference type="EMBL" id="BQNB010019719">
    <property type="protein sequence ID" value="GJT88314.1"/>
    <property type="molecule type" value="Genomic_DNA"/>
</dbReference>
<accession>A0ABQ5HKH7</accession>
<gene>
    <name evidence="2" type="ORF">Tco_1070031</name>
</gene>